<gene>
    <name evidence="1" type="ORF">BaRGS_00027527</name>
</gene>
<name>A0ABD0K1L7_9CAEN</name>
<comment type="caution">
    <text evidence="1">The sequence shown here is derived from an EMBL/GenBank/DDBJ whole genome shotgun (WGS) entry which is preliminary data.</text>
</comment>
<organism evidence="1 2">
    <name type="scientific">Batillaria attramentaria</name>
    <dbReference type="NCBI Taxonomy" id="370345"/>
    <lineage>
        <taxon>Eukaryota</taxon>
        <taxon>Metazoa</taxon>
        <taxon>Spiralia</taxon>
        <taxon>Lophotrochozoa</taxon>
        <taxon>Mollusca</taxon>
        <taxon>Gastropoda</taxon>
        <taxon>Caenogastropoda</taxon>
        <taxon>Sorbeoconcha</taxon>
        <taxon>Cerithioidea</taxon>
        <taxon>Batillariidae</taxon>
        <taxon>Batillaria</taxon>
    </lineage>
</organism>
<protein>
    <submittedName>
        <fullName evidence="1">Uncharacterized protein</fullName>
    </submittedName>
</protein>
<accession>A0ABD0K1L7</accession>
<keyword evidence="2" id="KW-1185">Reference proteome</keyword>
<dbReference type="AlphaFoldDB" id="A0ABD0K1L7"/>
<reference evidence="1 2" key="1">
    <citation type="journal article" date="2023" name="Sci. Data">
        <title>Genome assembly of the Korean intertidal mud-creeper Batillaria attramentaria.</title>
        <authorList>
            <person name="Patra A.K."/>
            <person name="Ho P.T."/>
            <person name="Jun S."/>
            <person name="Lee S.J."/>
            <person name="Kim Y."/>
            <person name="Won Y.J."/>
        </authorList>
    </citation>
    <scope>NUCLEOTIDE SEQUENCE [LARGE SCALE GENOMIC DNA]</scope>
    <source>
        <strain evidence="1">Wonlab-2016</strain>
    </source>
</reference>
<sequence length="92" mass="11330">MQSHVKSDLFVYIVFSFSLTVMARHYGRMSPYLPPVFPRKDGSQAEYWRQYRQRLKRYNPEKYQMTKFKNAMRMRKNRELARQRARAVKFTE</sequence>
<dbReference type="EMBL" id="JACVVK020000265">
    <property type="protein sequence ID" value="KAK7481267.1"/>
    <property type="molecule type" value="Genomic_DNA"/>
</dbReference>
<evidence type="ECO:0000313" key="2">
    <source>
        <dbReference type="Proteomes" id="UP001519460"/>
    </source>
</evidence>
<proteinExistence type="predicted"/>
<dbReference type="Proteomes" id="UP001519460">
    <property type="component" value="Unassembled WGS sequence"/>
</dbReference>
<evidence type="ECO:0000313" key="1">
    <source>
        <dbReference type="EMBL" id="KAK7481267.1"/>
    </source>
</evidence>